<proteinExistence type="predicted"/>
<feature type="transmembrane region" description="Helical" evidence="1">
    <location>
        <begin position="214"/>
        <end position="232"/>
    </location>
</feature>
<evidence type="ECO:0000256" key="1">
    <source>
        <dbReference type="SAM" id="Phobius"/>
    </source>
</evidence>
<accession>A0ABU8SH18</accession>
<gene>
    <name evidence="2" type="ORF">R4Y45_05525</name>
</gene>
<evidence type="ECO:0000313" key="2">
    <source>
        <dbReference type="EMBL" id="MEJ6348680.1"/>
    </source>
</evidence>
<evidence type="ECO:0000313" key="3">
    <source>
        <dbReference type="Proteomes" id="UP001377804"/>
    </source>
</evidence>
<feature type="transmembrane region" description="Helical" evidence="1">
    <location>
        <begin position="56"/>
        <end position="75"/>
    </location>
</feature>
<feature type="transmembrane region" description="Helical" evidence="1">
    <location>
        <begin position="170"/>
        <end position="194"/>
    </location>
</feature>
<keyword evidence="1" id="KW-0812">Transmembrane</keyword>
<reference evidence="2 3" key="1">
    <citation type="submission" date="2023-10" db="EMBL/GenBank/DDBJ databases">
        <title>Holzapfeliella saturejae sp. nov. isolated from Satureja montana flowers.</title>
        <authorList>
            <person name="Alcantara C."/>
            <person name="Zuniga M."/>
            <person name="Landete J.M."/>
            <person name="Monedero V."/>
        </authorList>
    </citation>
    <scope>NUCLEOTIDE SEQUENCE [LARGE SCALE GENOMIC DNA]</scope>
    <source>
        <strain evidence="2 3">He02</strain>
    </source>
</reference>
<sequence>MGELIQNLKSRVQSNYFIGVQLFLIAIILVNIIFGWSQRLSGKSYALFFDGLYGNSSSALAYLAVLVPTIAIFLSSKDESKRVHTKFKIAFLEAGLTGALAYLIPAVVLAIIASIVDGTNGVPQTLMFFSQTLEINPLLYLITTIINFGIFGFVYGCLSFAITKLFNSEVAAILIALAIFIGGSFFVILVIGIWEFIPYMPIATFTSTNLGSNLVGFSLLFLGACLIGYIAFRRQMVKKLD</sequence>
<keyword evidence="3" id="KW-1185">Reference proteome</keyword>
<keyword evidence="1" id="KW-0472">Membrane</keyword>
<protein>
    <recommendedName>
        <fullName evidence="4">ABC transporter permease</fullName>
    </recommendedName>
</protein>
<name>A0ABU8SH18_9LACO</name>
<comment type="caution">
    <text evidence="2">The sequence shown here is derived from an EMBL/GenBank/DDBJ whole genome shotgun (WGS) entry which is preliminary data.</text>
</comment>
<feature type="transmembrane region" description="Helical" evidence="1">
    <location>
        <begin position="96"/>
        <end position="118"/>
    </location>
</feature>
<dbReference type="Proteomes" id="UP001377804">
    <property type="component" value="Unassembled WGS sequence"/>
</dbReference>
<dbReference type="EMBL" id="JAWMWG010000001">
    <property type="protein sequence ID" value="MEJ6348680.1"/>
    <property type="molecule type" value="Genomic_DNA"/>
</dbReference>
<keyword evidence="1" id="KW-1133">Transmembrane helix</keyword>
<organism evidence="2 3">
    <name type="scientific">Holzapfeliella saturejae</name>
    <dbReference type="NCBI Taxonomy" id="3082953"/>
    <lineage>
        <taxon>Bacteria</taxon>
        <taxon>Bacillati</taxon>
        <taxon>Bacillota</taxon>
        <taxon>Bacilli</taxon>
        <taxon>Lactobacillales</taxon>
        <taxon>Lactobacillaceae</taxon>
        <taxon>Holzapfeliella</taxon>
    </lineage>
</organism>
<feature type="transmembrane region" description="Helical" evidence="1">
    <location>
        <begin position="16"/>
        <end position="36"/>
    </location>
</feature>
<dbReference type="RefSeq" id="WP_339970088.1">
    <property type="nucleotide sequence ID" value="NZ_JAWMWG010000001.1"/>
</dbReference>
<evidence type="ECO:0008006" key="4">
    <source>
        <dbReference type="Google" id="ProtNLM"/>
    </source>
</evidence>
<feature type="transmembrane region" description="Helical" evidence="1">
    <location>
        <begin position="138"/>
        <end position="158"/>
    </location>
</feature>